<dbReference type="InterPro" id="IPR036412">
    <property type="entry name" value="HAD-like_sf"/>
</dbReference>
<name>A0AAJ6W0E3_9ACAR</name>
<dbReference type="SFLD" id="SFLDS00003">
    <property type="entry name" value="Haloacid_Dehalogenase"/>
    <property type="match status" value="1"/>
</dbReference>
<dbReference type="RefSeq" id="XP_003747909.1">
    <property type="nucleotide sequence ID" value="XM_003747861.2"/>
</dbReference>
<dbReference type="Proteomes" id="UP000694867">
    <property type="component" value="Unplaced"/>
</dbReference>
<dbReference type="InterPro" id="IPR051828">
    <property type="entry name" value="HAD-like_hydrolase_domain"/>
</dbReference>
<dbReference type="SUPFAM" id="SSF56784">
    <property type="entry name" value="HAD-like"/>
    <property type="match status" value="1"/>
</dbReference>
<dbReference type="PANTHER" id="PTHR46191:SF2">
    <property type="entry name" value="HALOACID DEHALOGENASE-LIKE HYDROLASE DOMAIN-CONTAINING PROTEIN 3"/>
    <property type="match status" value="1"/>
</dbReference>
<sequence>MNRIAVVSLDFTNTLARFRHAPGGVYAKVAREYGVELAIDSVEKSFRTSFRQLSSDHPNSGRESIGCREFWHRVVSSTLTGAGLDAHPRNEMLRKRISSHLYEAFATEENWKVNDNCNSVLEELLASNLKLIVLSNMDERLDSILKALKIRQYFHIVLSSYDTGFLKPERGIFDCALSKIDDAGTRASAKSIIHVGDDFDCDYIGAKGAGWNALWLNEREELRQLPKDHIVRCLSEVPSSIR</sequence>
<dbReference type="AlphaFoldDB" id="A0AAJ6W0E3"/>
<organism evidence="1 2">
    <name type="scientific">Galendromus occidentalis</name>
    <name type="common">western predatory mite</name>
    <dbReference type="NCBI Taxonomy" id="34638"/>
    <lineage>
        <taxon>Eukaryota</taxon>
        <taxon>Metazoa</taxon>
        <taxon>Ecdysozoa</taxon>
        <taxon>Arthropoda</taxon>
        <taxon>Chelicerata</taxon>
        <taxon>Arachnida</taxon>
        <taxon>Acari</taxon>
        <taxon>Parasitiformes</taxon>
        <taxon>Mesostigmata</taxon>
        <taxon>Gamasina</taxon>
        <taxon>Phytoseioidea</taxon>
        <taxon>Phytoseiidae</taxon>
        <taxon>Typhlodrominae</taxon>
        <taxon>Galendromus</taxon>
    </lineage>
</organism>
<dbReference type="KEGG" id="goe:100909181"/>
<dbReference type="SFLD" id="SFLDG01129">
    <property type="entry name" value="C1.5:_HAD__Beta-PGM__Phosphata"/>
    <property type="match status" value="1"/>
</dbReference>
<dbReference type="InterPro" id="IPR044924">
    <property type="entry name" value="HAD-SF_hydro_IA_REG-2-like_cap"/>
</dbReference>
<dbReference type="Gene3D" id="3.40.50.1000">
    <property type="entry name" value="HAD superfamily/HAD-like"/>
    <property type="match status" value="1"/>
</dbReference>
<dbReference type="Gene3D" id="1.10.150.720">
    <property type="entry name" value="Haloacid dehalogenase-like hydrolase"/>
    <property type="match status" value="1"/>
</dbReference>
<evidence type="ECO:0000313" key="1">
    <source>
        <dbReference type="Proteomes" id="UP000694867"/>
    </source>
</evidence>
<dbReference type="GeneID" id="100909181"/>
<evidence type="ECO:0000313" key="2">
    <source>
        <dbReference type="RefSeq" id="XP_003747909.1"/>
    </source>
</evidence>
<dbReference type="GO" id="GO:0005634">
    <property type="term" value="C:nucleus"/>
    <property type="evidence" value="ECO:0007669"/>
    <property type="project" value="TreeGrafter"/>
</dbReference>
<keyword evidence="1" id="KW-1185">Reference proteome</keyword>
<proteinExistence type="predicted"/>
<dbReference type="PANTHER" id="PTHR46191">
    <property type="match status" value="1"/>
</dbReference>
<reference evidence="2" key="1">
    <citation type="submission" date="2025-08" db="UniProtKB">
        <authorList>
            <consortium name="RefSeq"/>
        </authorList>
    </citation>
    <scope>IDENTIFICATION</scope>
</reference>
<dbReference type="InterPro" id="IPR023214">
    <property type="entry name" value="HAD_sf"/>
</dbReference>
<dbReference type="InterPro" id="IPR006439">
    <property type="entry name" value="HAD-SF_hydro_IA"/>
</dbReference>
<accession>A0AAJ6W0E3</accession>
<dbReference type="NCBIfam" id="TIGR01549">
    <property type="entry name" value="HAD-SF-IA-v1"/>
    <property type="match status" value="1"/>
</dbReference>
<dbReference type="InterPro" id="IPR011949">
    <property type="entry name" value="HAD-SF_hydro_IA_REG-2-like"/>
</dbReference>
<dbReference type="Pfam" id="PF00702">
    <property type="entry name" value="Hydrolase"/>
    <property type="match status" value="1"/>
</dbReference>
<dbReference type="NCBIfam" id="TIGR02252">
    <property type="entry name" value="DREG-2"/>
    <property type="match status" value="1"/>
</dbReference>
<gene>
    <name evidence="2" type="primary">LOC100909181</name>
</gene>
<protein>
    <submittedName>
        <fullName evidence="2">Haloacid dehalogenase-like hydrolase domain-containing protein 3</fullName>
    </submittedName>
</protein>